<dbReference type="RefSeq" id="WP_098517525.1">
    <property type="nucleotide sequence ID" value="NZ_NUVX01000074.1"/>
</dbReference>
<comment type="caution">
    <text evidence="1">The sequence shown here is derived from an EMBL/GenBank/DDBJ whole genome shotgun (WGS) entry which is preliminary data.</text>
</comment>
<evidence type="ECO:0000313" key="1">
    <source>
        <dbReference type="EMBL" id="PFJ30542.1"/>
    </source>
</evidence>
<organism evidence="1 2">
    <name type="scientific">Bacillus thuringiensis</name>
    <dbReference type="NCBI Taxonomy" id="1428"/>
    <lineage>
        <taxon>Bacteria</taxon>
        <taxon>Bacillati</taxon>
        <taxon>Bacillota</taxon>
        <taxon>Bacilli</taxon>
        <taxon>Bacillales</taxon>
        <taxon>Bacillaceae</taxon>
        <taxon>Bacillus</taxon>
        <taxon>Bacillus cereus group</taxon>
    </lineage>
</organism>
<dbReference type="Proteomes" id="UP000224003">
    <property type="component" value="Unassembled WGS sequence"/>
</dbReference>
<reference evidence="1 2" key="1">
    <citation type="submission" date="2017-09" db="EMBL/GenBank/DDBJ databases">
        <title>Large-scale bioinformatics analysis of Bacillus genomes uncovers conserved roles of natural products in bacterial physiology.</title>
        <authorList>
            <consortium name="Agbiome Team Llc"/>
            <person name="Bleich R.M."/>
            <person name="Grubbs K.J."/>
            <person name="Santa Maria K.C."/>
            <person name="Allen S.E."/>
            <person name="Farag S."/>
            <person name="Shank E.A."/>
            <person name="Bowers A."/>
        </authorList>
    </citation>
    <scope>NUCLEOTIDE SEQUENCE [LARGE SCALE GENOMIC DNA]</scope>
    <source>
        <strain evidence="1 2">AFS085496</strain>
    </source>
</reference>
<evidence type="ECO:0000313" key="2">
    <source>
        <dbReference type="Proteomes" id="UP000224003"/>
    </source>
</evidence>
<name>A0A9X6WIK0_BACTU</name>
<protein>
    <submittedName>
        <fullName evidence="1">Uncharacterized protein</fullName>
    </submittedName>
</protein>
<sequence>MKGIKILLAPEWEDAKDIQAVATVEAEYGLKVLKGSIATLAHHSLEYKSNPAPCNNMDVPTITDGTIVISHIDFDTVGGIMHLMGRKPFNPQFWSSVEYIDLNGPHHIWKVQTKHKEMIEAYWAWCFKERAVPKIRELTDVTELVKKHMNAINRIMNGDNRLIENGKRWSQNVNERVESCLRYEDDFIRAFVTENVFCSAGYYSPARKKSVPVTVVFHAGKKEVRIANSDGSVNCEVIAQKIWGTEAGGRASIAGSPRGSLMTESDFYNAINYLNTLNLLKVS</sequence>
<gene>
    <name evidence="1" type="ORF">COJ15_30780</name>
</gene>
<dbReference type="AlphaFoldDB" id="A0A9X6WIK0"/>
<accession>A0A9X6WIK0</accession>
<dbReference type="EMBL" id="NUVX01000074">
    <property type="protein sequence ID" value="PFJ30542.1"/>
    <property type="molecule type" value="Genomic_DNA"/>
</dbReference>
<proteinExistence type="predicted"/>